<dbReference type="EMBL" id="CP087164">
    <property type="protein sequence ID" value="UGS35868.1"/>
    <property type="molecule type" value="Genomic_DNA"/>
</dbReference>
<sequence length="85" mass="9356">MAAGIASPAGDVPRPWHRIQGTHDATTMWYAVMRRREKGVFIGSLVFRHSPHHALLVERGWQDVAVEQIGVDAPAPGEDDQAQAM</sequence>
<proteinExistence type="predicted"/>
<name>A0A9E6XWT3_9ACTN</name>
<dbReference type="Proteomes" id="UP001162834">
    <property type="component" value="Chromosome"/>
</dbReference>
<reference evidence="1" key="1">
    <citation type="journal article" date="2022" name="Int. J. Syst. Evol. Microbiol.">
        <title>Pseudomonas aegrilactucae sp. nov. and Pseudomonas morbosilactucae sp. nov., pathogens causing bacterial rot of lettuce in Japan.</title>
        <authorList>
            <person name="Sawada H."/>
            <person name="Fujikawa T."/>
            <person name="Satou M."/>
        </authorList>
    </citation>
    <scope>NUCLEOTIDE SEQUENCE</scope>
    <source>
        <strain evidence="1">0166_1</strain>
    </source>
</reference>
<dbReference type="AlphaFoldDB" id="A0A9E6XWT3"/>
<evidence type="ECO:0000313" key="1">
    <source>
        <dbReference type="EMBL" id="UGS35868.1"/>
    </source>
</evidence>
<gene>
    <name evidence="1" type="ORF">DSM104329_02265</name>
</gene>
<keyword evidence="2" id="KW-1185">Reference proteome</keyword>
<evidence type="ECO:0000313" key="2">
    <source>
        <dbReference type="Proteomes" id="UP001162834"/>
    </source>
</evidence>
<organism evidence="1 2">
    <name type="scientific">Capillimicrobium parvum</name>
    <dbReference type="NCBI Taxonomy" id="2884022"/>
    <lineage>
        <taxon>Bacteria</taxon>
        <taxon>Bacillati</taxon>
        <taxon>Actinomycetota</taxon>
        <taxon>Thermoleophilia</taxon>
        <taxon>Solirubrobacterales</taxon>
        <taxon>Capillimicrobiaceae</taxon>
        <taxon>Capillimicrobium</taxon>
    </lineage>
</organism>
<protein>
    <submittedName>
        <fullName evidence="1">Uncharacterized protein</fullName>
    </submittedName>
</protein>
<dbReference type="KEGG" id="sbae:DSM104329_02265"/>
<accession>A0A9E6XWT3</accession>